<comment type="caution">
    <text evidence="1">The sequence shown here is derived from an EMBL/GenBank/DDBJ whole genome shotgun (WGS) entry which is preliminary data.</text>
</comment>
<reference evidence="1 2" key="1">
    <citation type="journal article" date="2018" name="New Phytol.">
        <title>Phylogenomics of Endogonaceae and evolution of mycorrhizas within Mucoromycota.</title>
        <authorList>
            <person name="Chang Y."/>
            <person name="Desiro A."/>
            <person name="Na H."/>
            <person name="Sandor L."/>
            <person name="Lipzen A."/>
            <person name="Clum A."/>
            <person name="Barry K."/>
            <person name="Grigoriev I.V."/>
            <person name="Martin F.M."/>
            <person name="Stajich J.E."/>
            <person name="Smith M.E."/>
            <person name="Bonito G."/>
            <person name="Spatafora J.W."/>
        </authorList>
    </citation>
    <scope>NUCLEOTIDE SEQUENCE [LARGE SCALE GENOMIC DNA]</scope>
    <source>
        <strain evidence="1 2">AD002</strain>
    </source>
</reference>
<dbReference type="Gene3D" id="3.90.320.10">
    <property type="match status" value="1"/>
</dbReference>
<dbReference type="SUPFAM" id="SSF52980">
    <property type="entry name" value="Restriction endonuclease-like"/>
    <property type="match status" value="1"/>
</dbReference>
<gene>
    <name evidence="1" type="ORF">BC938DRAFT_473412</name>
</gene>
<dbReference type="AlphaFoldDB" id="A0A433Q438"/>
<dbReference type="InterPro" id="IPR011604">
    <property type="entry name" value="PDDEXK-like_dom_sf"/>
</dbReference>
<name>A0A433Q438_9FUNG</name>
<evidence type="ECO:0000313" key="1">
    <source>
        <dbReference type="EMBL" id="RUS24546.1"/>
    </source>
</evidence>
<accession>A0A433Q438</accession>
<dbReference type="InterPro" id="IPR011335">
    <property type="entry name" value="Restrct_endonuc-II-like"/>
</dbReference>
<proteinExistence type="predicted"/>
<keyword evidence="2" id="KW-1185">Reference proteome</keyword>
<dbReference type="EMBL" id="RBNJ01015658">
    <property type="protein sequence ID" value="RUS24546.1"/>
    <property type="molecule type" value="Genomic_DNA"/>
</dbReference>
<dbReference type="GO" id="GO:0006302">
    <property type="term" value="P:double-strand break repair"/>
    <property type="evidence" value="ECO:0007669"/>
    <property type="project" value="UniProtKB-ARBA"/>
</dbReference>
<protein>
    <submittedName>
        <fullName evidence="1">Uncharacterized protein</fullName>
    </submittedName>
</protein>
<dbReference type="Proteomes" id="UP000274822">
    <property type="component" value="Unassembled WGS sequence"/>
</dbReference>
<evidence type="ECO:0000313" key="2">
    <source>
        <dbReference type="Proteomes" id="UP000274822"/>
    </source>
</evidence>
<sequence length="109" mass="12519">MKHSKIRQHQPEWHALMGYTVGGSNLGSLFGVNPYKTVTQLIQDIIDIHCQGAHTLEYPPACGWENIFEQVARKYISWWFGCVVDCCDIYIQDEELPNFRYSPDGITVV</sequence>
<organism evidence="1 2">
    <name type="scientific">Jimgerdemannia flammicorona</name>
    <dbReference type="NCBI Taxonomy" id="994334"/>
    <lineage>
        <taxon>Eukaryota</taxon>
        <taxon>Fungi</taxon>
        <taxon>Fungi incertae sedis</taxon>
        <taxon>Mucoromycota</taxon>
        <taxon>Mucoromycotina</taxon>
        <taxon>Endogonomycetes</taxon>
        <taxon>Endogonales</taxon>
        <taxon>Endogonaceae</taxon>
        <taxon>Jimgerdemannia</taxon>
    </lineage>
</organism>